<proteinExistence type="predicted"/>
<organism evidence="1 2">
    <name type="scientific">Pseudomonas alliivorans</name>
    <dbReference type="NCBI Taxonomy" id="2810613"/>
    <lineage>
        <taxon>Bacteria</taxon>
        <taxon>Pseudomonadati</taxon>
        <taxon>Pseudomonadota</taxon>
        <taxon>Gammaproteobacteria</taxon>
        <taxon>Pseudomonadales</taxon>
        <taxon>Pseudomonadaceae</taxon>
        <taxon>Pseudomonas</taxon>
    </lineage>
</organism>
<protein>
    <submittedName>
        <fullName evidence="1">Uncharacterized protein</fullName>
    </submittedName>
</protein>
<name>A0ABS4CE88_9PSED</name>
<reference evidence="1 2" key="1">
    <citation type="journal article" date="2022" name="Syst. Appl. Microbiol.">
        <title>Pseudomonas alliivorans sp. nov., a plant-pathogenic bacterium isolated from onion foliage in Georgia, USA.</title>
        <authorList>
            <person name="Zhao M."/>
            <person name="Tyson C."/>
            <person name="Chen H.C."/>
            <person name="Paudel S."/>
            <person name="Gitaitis R."/>
            <person name="Kvitko B."/>
            <person name="Dutta B."/>
        </authorList>
    </citation>
    <scope>NUCLEOTIDE SEQUENCE [LARGE SCALE GENOMIC DNA]</scope>
    <source>
        <strain evidence="1 2">20GA0068</strain>
    </source>
</reference>
<evidence type="ECO:0000313" key="2">
    <source>
        <dbReference type="Proteomes" id="UP000673197"/>
    </source>
</evidence>
<dbReference type="Proteomes" id="UP000673197">
    <property type="component" value="Unassembled WGS sequence"/>
</dbReference>
<evidence type="ECO:0000313" key="1">
    <source>
        <dbReference type="EMBL" id="MBP0948602.1"/>
    </source>
</evidence>
<sequence length="482" mass="53002">MTTAQQSPQQNLPPPVVAALLPNDPQWDETDLLPASAVTRPLPVSIPAWVHIPISGFKTVLRLYWKTGLTQHLVEEREWDSDLYPVIPSDQLLFEVPVIRLVQGLHEVWYELITPNGDTNFSGTQPVSIDLTPPVIGSFVSPLAFDTDTITEQYLLDHGDQAVALVPVYTDFKPGDVIVWYWSDDQSHVSPGDEVGSRTLSRGESQPLSLVFPGRMIVDRGDGERFAFYQLRDRAGNETSYSERVKLTINAQPVPRLLPSPTVAEAVGSSISSRLDPYSARGGVTVVIPDTAVFKPGDVIEVQWSTPGTYGEYQTRAADLTGKRFSVPPEYVPPHMGRNIPVYYRVSGNGSVVESDHHELSVQRLAGERWPTVQCARPGISSGRLSLANVDGYATFRLSRWMFMAVAQQVSLTLLSTGSPLPALDRYAVTQHDIDTGYLAVDVQKADLQTIPLGALTVEVKVSFDNGASEELFPTLNLTLVQ</sequence>
<comment type="caution">
    <text evidence="1">The sequence shown here is derived from an EMBL/GenBank/DDBJ whole genome shotgun (WGS) entry which is preliminary data.</text>
</comment>
<keyword evidence="2" id="KW-1185">Reference proteome</keyword>
<accession>A0ABS4CE88</accession>
<gene>
    <name evidence="1" type="ORF">JTJ32_25055</name>
</gene>
<dbReference type="EMBL" id="JAFFZW010000014">
    <property type="protein sequence ID" value="MBP0948602.1"/>
    <property type="molecule type" value="Genomic_DNA"/>
</dbReference>